<evidence type="ECO:0000313" key="3">
    <source>
        <dbReference type="EMBL" id="PHJ22195.1"/>
    </source>
</evidence>
<protein>
    <submittedName>
        <fullName evidence="3">Trichohyalin</fullName>
    </submittedName>
</protein>
<comment type="caution">
    <text evidence="3">The sequence shown here is derived from an EMBL/GenBank/DDBJ whole genome shotgun (WGS) entry which is preliminary data.</text>
</comment>
<name>A0A2C6L2U7_9APIC</name>
<feature type="coiled-coil region" evidence="1">
    <location>
        <begin position="178"/>
        <end position="296"/>
    </location>
</feature>
<feature type="coiled-coil region" evidence="1">
    <location>
        <begin position="51"/>
        <end position="144"/>
    </location>
</feature>
<reference evidence="3 4" key="1">
    <citation type="journal article" date="2017" name="Int. J. Parasitol.">
        <title>The genome of the protozoan parasite Cystoisospora suis and a reverse vaccinology approach to identify vaccine candidates.</title>
        <authorList>
            <person name="Palmieri N."/>
            <person name="Shrestha A."/>
            <person name="Ruttkowski B."/>
            <person name="Beck T."/>
            <person name="Vogl C."/>
            <person name="Tomley F."/>
            <person name="Blake D.P."/>
            <person name="Joachim A."/>
        </authorList>
    </citation>
    <scope>NUCLEOTIDE SEQUENCE [LARGE SCALE GENOMIC DNA]</scope>
    <source>
        <strain evidence="3 4">Wien I</strain>
    </source>
</reference>
<evidence type="ECO:0000256" key="1">
    <source>
        <dbReference type="SAM" id="Coils"/>
    </source>
</evidence>
<dbReference type="PANTHER" id="PTHR21448:SF0">
    <property type="entry name" value="PROTEIN PHOSPHATASE 1 REGULATORY SUBUNIT 21"/>
    <property type="match status" value="1"/>
</dbReference>
<feature type="coiled-coil region" evidence="1">
    <location>
        <begin position="1380"/>
        <end position="1414"/>
    </location>
</feature>
<dbReference type="VEuPathDB" id="ToxoDB:CSUI_003955"/>
<sequence>MHVSPSRERLPLSEGDAPAALFSVGSQNEADAGQGVGTVDAPASAVDLSVVEKLKQKYIKCKQQNDRLKDVLMQLQQQQQSHQEPLTSTKQHPGQLAVLQRQVEQLQKQLKVREIEQRQHMEELDALQYTNKKQQQQLLQLQQQQATAAPSSSATGGGGKWGIGLLAAAGAAGGSGKDETEQRLLEELQVLRDELERKIRENEQLHVQQFEEKQNQQLQQGQLASLQEDLERELETRRRLQQRQAEVEKQFQEGEMLLQREREDKKRLESRLTQANEQSAHQLASFSKQLADLQDRQKLLESYIRQRLPLDLRGVPLLSCYDFPSGGAAAVSAAERVAKQRVFSSIASLLVRLQQLLTAWGEALRGSTVSRGRSVGATVVAAGVGEGSRKSSEEKQGIPETPRTCTRLTATRGPGDILAAGLVAIGHEKRERLSHGAPREGVGGSILRGPGNAAVSGIHFKLTAANGKAFEALVEARKCIEEVSKFLLPYALDALPCSADTESLRGPCYAHKAFFFGDEVRGGDANVKGETGNQENRGAAADGRDFSVSRVDGRPDSEDGEGFDDQWGLETRRSLRQLGTAFRRFTTYSLVSLTLETDAFPIFDNCQSAHSQSLAVPGNLRDTAWTQDCPPSETKEGRKVGTQAGDARRSTAAFMEASRRFDKCFSLLLRVAELCLEARSFQLQGLSGSVHFTGICPKCVQSASNAVCSSFLDLVASSVRPGCSPRTGSQIRGHEGRHEDAETCEDVGYRQQHLGYGSHLAHDGSSLNHSATGDCLSIPLPLNSKTDTTPFCSVCRGVPFHSSLEPKHMARALSNLSGEHFRLLSVAVLPEKPCLPPSDGLCGAKAMQDCAKGLYRESSFQLGRSAGSGLDSSYQTRYSSVDFDRGKRESAKLAEVRAAVSAVAEGSAVAHAATVCAVSLNATHQMLQQVFLRHLDEAMVCMATMEGCVSARMCRPHIVEGHLLPLSGGSDAMVNLVQAMKLIDSYTQSLPAPRGEAAFSTSLNERNKSLSTQSCPQGKVESNVTMLRKGLQLLCSSPLALWIQLLRLPVFHSSVQRSRRFMQYHWKKLQAAPPRVLRDDALHLRHEVQRLSGERERLREHLELLQLDLDEAVEQRDKLMVDLEDFRDQYGVLQTRYELLRGDLSLCVGSSSNRLASATSFLRSLPSASLGTDAWGTLPDDVAAGHSSSAASTEAAEPGRNQSVVLAHQQAGAPERQSASADAGRSANLTTVGDPDLEVRQANCCDGTATAPLGALQSGAQTGQSFGDLSKLLDRSMSSKATAAAMAEAALLQRGRVVESSSRTESPSYTALATAAVAVRALNDVERELPVGEPGTAVHYQRELRRVYVQQVQQLLQHVQAGDDALASLRMQLSSCLKTIHSLNSQKQLLQHQLEEQQNAAEAAASKARLTEAKYTEQLSLLTEHYCLEGEKRKAVEDHMEEMRKQKVLCGRCGVWNPLGFLLGSASGGTCTMCRGRVMEPPV</sequence>
<feature type="region of interest" description="Disordered" evidence="2">
    <location>
        <begin position="526"/>
        <end position="565"/>
    </location>
</feature>
<feature type="region of interest" description="Disordered" evidence="2">
    <location>
        <begin position="1"/>
        <end position="39"/>
    </location>
</feature>
<dbReference type="OrthoDB" id="348412at2759"/>
<feature type="compositionally biased region" description="Basic and acidic residues" evidence="2">
    <location>
        <begin position="542"/>
        <end position="557"/>
    </location>
</feature>
<organism evidence="3 4">
    <name type="scientific">Cystoisospora suis</name>
    <dbReference type="NCBI Taxonomy" id="483139"/>
    <lineage>
        <taxon>Eukaryota</taxon>
        <taxon>Sar</taxon>
        <taxon>Alveolata</taxon>
        <taxon>Apicomplexa</taxon>
        <taxon>Conoidasida</taxon>
        <taxon>Coccidia</taxon>
        <taxon>Eucoccidiorida</taxon>
        <taxon>Eimeriorina</taxon>
        <taxon>Sarcocystidae</taxon>
        <taxon>Cystoisospora</taxon>
    </lineage>
</organism>
<dbReference type="Proteomes" id="UP000221165">
    <property type="component" value="Unassembled WGS sequence"/>
</dbReference>
<dbReference type="InterPro" id="IPR040024">
    <property type="entry name" value="PPP1R21"/>
</dbReference>
<dbReference type="GO" id="GO:0016020">
    <property type="term" value="C:membrane"/>
    <property type="evidence" value="ECO:0007669"/>
    <property type="project" value="TreeGrafter"/>
</dbReference>
<dbReference type="EMBL" id="MIGC01001784">
    <property type="protein sequence ID" value="PHJ22195.1"/>
    <property type="molecule type" value="Genomic_DNA"/>
</dbReference>
<feature type="region of interest" description="Disordered" evidence="2">
    <location>
        <begin position="1207"/>
        <end position="1233"/>
    </location>
</feature>
<evidence type="ECO:0000256" key="2">
    <source>
        <dbReference type="SAM" id="MobiDB-lite"/>
    </source>
</evidence>
<gene>
    <name evidence="3" type="ORF">CSUI_003955</name>
</gene>
<proteinExistence type="predicted"/>
<accession>A0A2C6L2U7</accession>
<feature type="coiled-coil region" evidence="1">
    <location>
        <begin position="1081"/>
        <end position="1129"/>
    </location>
</feature>
<keyword evidence="1" id="KW-0175">Coiled coil</keyword>
<evidence type="ECO:0000313" key="4">
    <source>
        <dbReference type="Proteomes" id="UP000221165"/>
    </source>
</evidence>
<feature type="compositionally biased region" description="Basic and acidic residues" evidence="2">
    <location>
        <begin position="1"/>
        <end position="11"/>
    </location>
</feature>
<dbReference type="GeneID" id="94427361"/>
<dbReference type="GO" id="GO:0005769">
    <property type="term" value="C:early endosome"/>
    <property type="evidence" value="ECO:0007669"/>
    <property type="project" value="TreeGrafter"/>
</dbReference>
<dbReference type="RefSeq" id="XP_067923872.1">
    <property type="nucleotide sequence ID" value="XM_068064150.1"/>
</dbReference>
<keyword evidence="4" id="KW-1185">Reference proteome</keyword>
<dbReference type="PANTHER" id="PTHR21448">
    <property type="entry name" value="SMOOTH MUSCLE MYOSIN HEAVY CHAIN-RELATED"/>
    <property type="match status" value="1"/>
</dbReference>